<keyword evidence="3 6" id="KW-1003">Cell membrane</keyword>
<dbReference type="GO" id="GO:0005886">
    <property type="term" value="C:plasma membrane"/>
    <property type="evidence" value="ECO:0007669"/>
    <property type="project" value="UniProtKB-SubCell"/>
</dbReference>
<dbReference type="AlphaFoldDB" id="A0A2J6RUC4"/>
<dbReference type="Pfam" id="PF01644">
    <property type="entry name" value="Chitin_synth_1"/>
    <property type="match status" value="1"/>
</dbReference>
<evidence type="ECO:0000313" key="9">
    <source>
        <dbReference type="Proteomes" id="UP000235786"/>
    </source>
</evidence>
<keyword evidence="5" id="KW-0472">Membrane</keyword>
<organism evidence="8 9">
    <name type="scientific">Hyaloscypha variabilis (strain UAMH 11265 / GT02V1 / F)</name>
    <name type="common">Meliniomyces variabilis</name>
    <dbReference type="NCBI Taxonomy" id="1149755"/>
    <lineage>
        <taxon>Eukaryota</taxon>
        <taxon>Fungi</taxon>
        <taxon>Dikarya</taxon>
        <taxon>Ascomycota</taxon>
        <taxon>Pezizomycotina</taxon>
        <taxon>Leotiomycetes</taxon>
        <taxon>Helotiales</taxon>
        <taxon>Hyaloscyphaceae</taxon>
        <taxon>Hyaloscypha</taxon>
        <taxon>Hyaloscypha variabilis</taxon>
    </lineage>
</organism>
<gene>
    <name evidence="8" type="ORF">L207DRAFT_510361</name>
</gene>
<evidence type="ECO:0000259" key="7">
    <source>
        <dbReference type="Pfam" id="PF08407"/>
    </source>
</evidence>
<comment type="function">
    <text evidence="6">Polymerizes chitin, a structural polymer of the cell wall and septum, by transferring the sugar moiety of UDP-GlcNAc to the non-reducing end of the growing chitin polymer.</text>
</comment>
<keyword evidence="6" id="KW-0961">Cell wall biogenesis/degradation</keyword>
<evidence type="ECO:0000256" key="6">
    <source>
        <dbReference type="RuleBase" id="RU366040"/>
    </source>
</evidence>
<dbReference type="Pfam" id="PF08407">
    <property type="entry name" value="Chitin_synth_1N"/>
    <property type="match status" value="1"/>
</dbReference>
<evidence type="ECO:0000256" key="5">
    <source>
        <dbReference type="ARBA" id="ARBA00022989"/>
    </source>
</evidence>
<dbReference type="GO" id="GO:0071555">
    <property type="term" value="P:cell wall organization"/>
    <property type="evidence" value="ECO:0007669"/>
    <property type="project" value="UniProtKB-KW"/>
</dbReference>
<keyword evidence="5" id="KW-1133">Transmembrane helix</keyword>
<sequence length="302" mass="34409">MTLPLTSEPIVSPPTFESGIVLDIPVWTCVLARLRKAVERESAVVRWSAINCGPVELPTKSYKLRPRLYARPRQTKILVSIYISDTDREETIRRTLDNVLLNINRIETESDLNPMVSWKDIVVVFVGSSGTMRPETSKFLRRLNLFTKPVWTPRLDGLVGHIYEYTLFRRHWSISKEPWPSLAPCQLMFFDSKTSIGTVRANVWVVRAFAVMLKAQIWVSIKHHDIKSTAFVDIMHEFQKDLSCTSVEGFMQGICSASVAEDPRTSFRFFGLSEEGAKPISKEFGDGAYACRLEQLLPFGYV</sequence>
<comment type="similarity">
    <text evidence="6">Belongs to the chitin synthase family.</text>
</comment>
<keyword evidence="9" id="KW-1185">Reference proteome</keyword>
<dbReference type="EC" id="2.4.1.16" evidence="2 6"/>
<comment type="subcellular location">
    <subcellularLocation>
        <location evidence="1 6">Cell membrane</location>
        <topology evidence="1 6">Multi-pass membrane protein</topology>
    </subcellularLocation>
</comment>
<evidence type="ECO:0000256" key="3">
    <source>
        <dbReference type="ARBA" id="ARBA00022475"/>
    </source>
</evidence>
<evidence type="ECO:0000256" key="1">
    <source>
        <dbReference type="ARBA" id="ARBA00004651"/>
    </source>
</evidence>
<dbReference type="InterPro" id="IPR013616">
    <property type="entry name" value="Chitin_synth_N"/>
</dbReference>
<dbReference type="GO" id="GO:0004100">
    <property type="term" value="F:chitin synthase activity"/>
    <property type="evidence" value="ECO:0007669"/>
    <property type="project" value="UniProtKB-UniRule"/>
</dbReference>
<evidence type="ECO:0000313" key="8">
    <source>
        <dbReference type="EMBL" id="PMD42063.1"/>
    </source>
</evidence>
<dbReference type="OrthoDB" id="3594836at2759"/>
<evidence type="ECO:0000256" key="2">
    <source>
        <dbReference type="ARBA" id="ARBA00012543"/>
    </source>
</evidence>
<keyword evidence="5" id="KW-0812">Transmembrane</keyword>
<keyword evidence="4 6" id="KW-0328">Glycosyltransferase</keyword>
<dbReference type="EMBL" id="KZ613943">
    <property type="protein sequence ID" value="PMD42063.1"/>
    <property type="molecule type" value="Genomic_DNA"/>
</dbReference>
<dbReference type="GO" id="GO:0006031">
    <property type="term" value="P:chitin biosynthetic process"/>
    <property type="evidence" value="ECO:0007669"/>
    <property type="project" value="UniProtKB-UniRule"/>
</dbReference>
<proteinExistence type="inferred from homology"/>
<accession>A0A2J6RUC4</accession>
<evidence type="ECO:0000256" key="4">
    <source>
        <dbReference type="ARBA" id="ARBA00022676"/>
    </source>
</evidence>
<dbReference type="STRING" id="1149755.A0A2J6RUC4"/>
<keyword evidence="6" id="KW-0808">Transferase</keyword>
<comment type="catalytic activity">
    <reaction evidence="6">
        <text>[(1-&gt;4)-N-acetyl-beta-D-glucosaminyl](n) + UDP-N-acetyl-alpha-D-glucosamine = [(1-&gt;4)-N-acetyl-beta-D-glucosaminyl](n+1) + UDP + H(+)</text>
        <dbReference type="Rhea" id="RHEA:16637"/>
        <dbReference type="Rhea" id="RHEA-COMP:9593"/>
        <dbReference type="Rhea" id="RHEA-COMP:9595"/>
        <dbReference type="ChEBI" id="CHEBI:15378"/>
        <dbReference type="ChEBI" id="CHEBI:17029"/>
        <dbReference type="ChEBI" id="CHEBI:57705"/>
        <dbReference type="ChEBI" id="CHEBI:58223"/>
        <dbReference type="EC" id="2.4.1.16"/>
    </reaction>
</comment>
<protein>
    <recommendedName>
        <fullName evidence="2 6">Chitin synthase</fullName>
        <ecNumber evidence="2 6">2.4.1.16</ecNumber>
    </recommendedName>
</protein>
<feature type="domain" description="Chitin synthase N-terminal" evidence="7">
    <location>
        <begin position="20"/>
        <end position="75"/>
    </location>
</feature>
<dbReference type="Proteomes" id="UP000235786">
    <property type="component" value="Unassembled WGS sequence"/>
</dbReference>
<reference evidence="8 9" key="1">
    <citation type="submission" date="2016-04" db="EMBL/GenBank/DDBJ databases">
        <title>A degradative enzymes factory behind the ericoid mycorrhizal symbiosis.</title>
        <authorList>
            <consortium name="DOE Joint Genome Institute"/>
            <person name="Martino E."/>
            <person name="Morin E."/>
            <person name="Grelet G."/>
            <person name="Kuo A."/>
            <person name="Kohler A."/>
            <person name="Daghino S."/>
            <person name="Barry K."/>
            <person name="Choi C."/>
            <person name="Cichocki N."/>
            <person name="Clum A."/>
            <person name="Copeland A."/>
            <person name="Hainaut M."/>
            <person name="Haridas S."/>
            <person name="Labutti K."/>
            <person name="Lindquist E."/>
            <person name="Lipzen A."/>
            <person name="Khouja H.-R."/>
            <person name="Murat C."/>
            <person name="Ohm R."/>
            <person name="Olson A."/>
            <person name="Spatafora J."/>
            <person name="Veneault-Fourrey C."/>
            <person name="Henrissat B."/>
            <person name="Grigoriev I."/>
            <person name="Martin F."/>
            <person name="Perotto S."/>
        </authorList>
    </citation>
    <scope>NUCLEOTIDE SEQUENCE [LARGE SCALE GENOMIC DNA]</scope>
    <source>
        <strain evidence="8 9">F</strain>
    </source>
</reference>
<name>A0A2J6RUC4_HYAVF</name>